<feature type="non-terminal residue" evidence="1">
    <location>
        <position position="111"/>
    </location>
</feature>
<accession>A0A3A8N1W4</accession>
<evidence type="ECO:0000313" key="2">
    <source>
        <dbReference type="Proteomes" id="UP000273405"/>
    </source>
</evidence>
<evidence type="ECO:0008006" key="3">
    <source>
        <dbReference type="Google" id="ProtNLM"/>
    </source>
</evidence>
<organism evidence="1 2">
    <name type="scientific">Corallococcus sicarius</name>
    <dbReference type="NCBI Taxonomy" id="2316726"/>
    <lineage>
        <taxon>Bacteria</taxon>
        <taxon>Pseudomonadati</taxon>
        <taxon>Myxococcota</taxon>
        <taxon>Myxococcia</taxon>
        <taxon>Myxococcales</taxon>
        <taxon>Cystobacterineae</taxon>
        <taxon>Myxococcaceae</taxon>
        <taxon>Corallococcus</taxon>
    </lineage>
</organism>
<reference evidence="2" key="1">
    <citation type="submission" date="2018-09" db="EMBL/GenBank/DDBJ databases">
        <authorList>
            <person name="Livingstone P.G."/>
            <person name="Whitworth D.E."/>
        </authorList>
    </citation>
    <scope>NUCLEOTIDE SEQUENCE [LARGE SCALE GENOMIC DNA]</scope>
    <source>
        <strain evidence="2">CA040B</strain>
    </source>
</reference>
<evidence type="ECO:0000313" key="1">
    <source>
        <dbReference type="EMBL" id="RKH35005.1"/>
    </source>
</evidence>
<comment type="caution">
    <text evidence="1">The sequence shown here is derived from an EMBL/GenBank/DDBJ whole genome shotgun (WGS) entry which is preliminary data.</text>
</comment>
<dbReference type="Proteomes" id="UP000273405">
    <property type="component" value="Unassembled WGS sequence"/>
</dbReference>
<gene>
    <name evidence="1" type="ORF">D7X12_34535</name>
</gene>
<protein>
    <recommendedName>
        <fullName evidence="3">DUF1565 domain-containing protein</fullName>
    </recommendedName>
</protein>
<name>A0A3A8N1W4_9BACT</name>
<dbReference type="AlphaFoldDB" id="A0A3A8N1W4"/>
<dbReference type="EMBL" id="RAWG01000334">
    <property type="protein sequence ID" value="RKH35005.1"/>
    <property type="molecule type" value="Genomic_DNA"/>
</dbReference>
<dbReference type="InterPro" id="IPR011050">
    <property type="entry name" value="Pectin_lyase_fold/virulence"/>
</dbReference>
<keyword evidence="2" id="KW-1185">Reference proteome</keyword>
<sequence length="111" mass="11563">MPSRLLPWFLILLCTCARPPLRPARQGELWVDGAAPGGDGTRERPLRSLAEALARPGPQLVHLASGRYEGPFLLPEGTRLVGAGPTTVLTVASGAGAGVVETRGEASLEAL</sequence>
<proteinExistence type="predicted"/>
<dbReference type="SUPFAM" id="SSF51126">
    <property type="entry name" value="Pectin lyase-like"/>
    <property type="match status" value="1"/>
</dbReference>